<keyword evidence="2" id="KW-1185">Reference proteome</keyword>
<sequence length="458" mass="52112">MVHATWKETRPGRWERPLSSLEKFNLINRNVEKALDRDNWVKTAVTKLEFDPQLGDPVEALKNAWKQVRWNYPEVAAFPYNGQYIYRTGTPEQVALWVSATFVVEDDLTVDDVFGHIPRNEQMMCYYFRRTSEVMMRSPHYRLDARGAVFCLDLLVRSLANTAPDLRWGECAKNLSPTVDEELDIPYEYTPEIQKFAEARLATLKPRYPLIGLTPSVRTRLPGATKRRMFKYTKGEMRALGAGMASEGWGIMDTLQAAVITACTRLSPPAQKMSYIASFHSDLRHLIPDKSRTKNAPIVSTSVINTEVVVTPSSKLREHHAQLGPVYQAGYEPYVKSTACYLEKLAAWQYPNGREPFGSEAAGELQPRLSSLGVVENKLLVKKIDGIVEVKDFWLGVETLTKKMMVHTWIFEGEGVFSISYNESFWDDEYISDFVEAMKDSLLEVALVNAMKQVSIED</sequence>
<dbReference type="OrthoDB" id="2548233at2759"/>
<dbReference type="PANTHER" id="PTHR42034:SF1">
    <property type="entry name" value="CONDENSATION DOMAIN-CONTAINING PROTEIN"/>
    <property type="match status" value="1"/>
</dbReference>
<evidence type="ECO:0000313" key="1">
    <source>
        <dbReference type="EMBL" id="KAF1952915.1"/>
    </source>
</evidence>
<reference evidence="1" key="1">
    <citation type="journal article" date="2020" name="Stud. Mycol.">
        <title>101 Dothideomycetes genomes: a test case for predicting lifestyles and emergence of pathogens.</title>
        <authorList>
            <person name="Haridas S."/>
            <person name="Albert R."/>
            <person name="Binder M."/>
            <person name="Bloem J."/>
            <person name="Labutti K."/>
            <person name="Salamov A."/>
            <person name="Andreopoulos B."/>
            <person name="Baker S."/>
            <person name="Barry K."/>
            <person name="Bills G."/>
            <person name="Bluhm B."/>
            <person name="Cannon C."/>
            <person name="Castanera R."/>
            <person name="Culley D."/>
            <person name="Daum C."/>
            <person name="Ezra D."/>
            <person name="Gonzalez J."/>
            <person name="Henrissat B."/>
            <person name="Kuo A."/>
            <person name="Liang C."/>
            <person name="Lipzen A."/>
            <person name="Lutzoni F."/>
            <person name="Magnuson J."/>
            <person name="Mondo S."/>
            <person name="Nolan M."/>
            <person name="Ohm R."/>
            <person name="Pangilinan J."/>
            <person name="Park H.-J."/>
            <person name="Ramirez L."/>
            <person name="Alfaro M."/>
            <person name="Sun H."/>
            <person name="Tritt A."/>
            <person name="Yoshinaga Y."/>
            <person name="Zwiers L.-H."/>
            <person name="Turgeon B."/>
            <person name="Goodwin S."/>
            <person name="Spatafora J."/>
            <person name="Crous P."/>
            <person name="Grigoriev I."/>
        </authorList>
    </citation>
    <scope>NUCLEOTIDE SEQUENCE</scope>
    <source>
        <strain evidence="1">CBS 675.92</strain>
    </source>
</reference>
<protein>
    <submittedName>
        <fullName evidence="1">Uncharacterized protein</fullName>
    </submittedName>
</protein>
<dbReference type="PANTHER" id="PTHR42034">
    <property type="entry name" value="CHROMOSOME 7, WHOLE GENOME SHOTGUN SEQUENCE-RELATED"/>
    <property type="match status" value="1"/>
</dbReference>
<proteinExistence type="predicted"/>
<name>A0A6A5TJM4_9PLEO</name>
<dbReference type="Proteomes" id="UP000800035">
    <property type="component" value="Unassembled WGS sequence"/>
</dbReference>
<dbReference type="Gene3D" id="3.30.559.10">
    <property type="entry name" value="Chloramphenicol acetyltransferase-like domain"/>
    <property type="match status" value="1"/>
</dbReference>
<organism evidence="1 2">
    <name type="scientific">Byssothecium circinans</name>
    <dbReference type="NCBI Taxonomy" id="147558"/>
    <lineage>
        <taxon>Eukaryota</taxon>
        <taxon>Fungi</taxon>
        <taxon>Dikarya</taxon>
        <taxon>Ascomycota</taxon>
        <taxon>Pezizomycotina</taxon>
        <taxon>Dothideomycetes</taxon>
        <taxon>Pleosporomycetidae</taxon>
        <taxon>Pleosporales</taxon>
        <taxon>Massarineae</taxon>
        <taxon>Massarinaceae</taxon>
        <taxon>Byssothecium</taxon>
    </lineage>
</organism>
<dbReference type="AlphaFoldDB" id="A0A6A5TJM4"/>
<gene>
    <name evidence="1" type="ORF">CC80DRAFT_168678</name>
</gene>
<accession>A0A6A5TJM4</accession>
<dbReference type="EMBL" id="ML977007">
    <property type="protein sequence ID" value="KAF1952915.1"/>
    <property type="molecule type" value="Genomic_DNA"/>
</dbReference>
<evidence type="ECO:0000313" key="2">
    <source>
        <dbReference type="Proteomes" id="UP000800035"/>
    </source>
</evidence>
<dbReference type="Gene3D" id="3.30.559.30">
    <property type="entry name" value="Nonribosomal peptide synthetase, condensation domain"/>
    <property type="match status" value="1"/>
</dbReference>
<dbReference type="InterPro" id="IPR023213">
    <property type="entry name" value="CAT-like_dom_sf"/>
</dbReference>